<dbReference type="AlphaFoldDB" id="A0A7K1J6Q3"/>
<feature type="region of interest" description="Disordered" evidence="1">
    <location>
        <begin position="1"/>
        <end position="53"/>
    </location>
</feature>
<sequence>MSDMHQGTQINEANNGGITKTREEVASIPPLEDEDDAWTQTMPAPKGPRAVRKYNGKIPIGKSGMSIPYQVRSCISESVLPKTAFDLSVKACKVSCLCVEVVRGRLPMRLLHGLVTTSCCERLEFMIELMQGATAECVDLHRKRFYAQPVPTLVDGMVVAPTKFEFTLKLVIGPVTYWVNLIFELQGSAWRCTYLDLG</sequence>
<dbReference type="RefSeq" id="WP_155589057.1">
    <property type="nucleotide sequence ID" value="NZ_WNLP01000008.1"/>
</dbReference>
<protein>
    <submittedName>
        <fullName evidence="2">Uncharacterized protein</fullName>
    </submittedName>
</protein>
<keyword evidence="3" id="KW-1185">Reference proteome</keyword>
<proteinExistence type="predicted"/>
<name>A0A7K1J6Q3_9BIFI</name>
<accession>A0A7K1J6Q3</accession>
<gene>
    <name evidence="2" type="ORF">GSD1FS_1568</name>
</gene>
<organism evidence="2 3">
    <name type="scientific">Bifidobacterium canis</name>
    <dbReference type="NCBI Taxonomy" id="2610880"/>
    <lineage>
        <taxon>Bacteria</taxon>
        <taxon>Bacillati</taxon>
        <taxon>Actinomycetota</taxon>
        <taxon>Actinomycetes</taxon>
        <taxon>Bifidobacteriales</taxon>
        <taxon>Bifidobacteriaceae</taxon>
        <taxon>Bifidobacterium</taxon>
    </lineage>
</organism>
<evidence type="ECO:0000313" key="3">
    <source>
        <dbReference type="Proteomes" id="UP000487882"/>
    </source>
</evidence>
<comment type="caution">
    <text evidence="2">The sequence shown here is derived from an EMBL/GenBank/DDBJ whole genome shotgun (WGS) entry which is preliminary data.</text>
</comment>
<evidence type="ECO:0000313" key="2">
    <source>
        <dbReference type="EMBL" id="MUH60209.1"/>
    </source>
</evidence>
<reference evidence="2 3" key="1">
    <citation type="submission" date="2019-09" db="EMBL/GenBank/DDBJ databases">
        <title>Bifidobacterium canis sp. nov., isolated from the digestive tract of German Shepherd dog puppy.</title>
        <authorList>
            <person name="Bunesova V."/>
        </authorList>
    </citation>
    <scope>NUCLEOTIDE SEQUENCE [LARGE SCALE GENOMIC DNA]</scope>
    <source>
        <strain evidence="2 3">GSD1FS</strain>
    </source>
</reference>
<dbReference type="Proteomes" id="UP000487882">
    <property type="component" value="Unassembled WGS sequence"/>
</dbReference>
<evidence type="ECO:0000256" key="1">
    <source>
        <dbReference type="SAM" id="MobiDB-lite"/>
    </source>
</evidence>
<dbReference type="EMBL" id="WNLP01000008">
    <property type="protein sequence ID" value="MUH60209.1"/>
    <property type="molecule type" value="Genomic_DNA"/>
</dbReference>
<feature type="compositionally biased region" description="Polar residues" evidence="1">
    <location>
        <begin position="1"/>
        <end position="18"/>
    </location>
</feature>